<comment type="caution">
    <text evidence="9">Lacks conserved residue(s) required for the propagation of feature annotation.</text>
</comment>
<comment type="subcellular location">
    <subcellularLocation>
        <location evidence="9">Cytoplasm</location>
    </subcellularLocation>
</comment>
<keyword evidence="5 9" id="KW-0067">ATP-binding</keyword>
<evidence type="ECO:0000256" key="8">
    <source>
        <dbReference type="ARBA" id="ARBA00051542"/>
    </source>
</evidence>
<feature type="active site" description="Cysteine persulfide intermediate" evidence="9">
    <location>
        <position position="236"/>
    </location>
</feature>
<feature type="region of interest" description="Interaction with tRNA" evidence="9">
    <location>
        <begin position="342"/>
        <end position="343"/>
    </location>
</feature>
<dbReference type="Gene3D" id="3.40.50.620">
    <property type="entry name" value="HUPs"/>
    <property type="match status" value="1"/>
</dbReference>
<feature type="active site" description="Nucleophile" evidence="9">
    <location>
        <position position="136"/>
    </location>
</feature>
<dbReference type="GO" id="GO:0005737">
    <property type="term" value="C:cytoplasm"/>
    <property type="evidence" value="ECO:0007669"/>
    <property type="project" value="UniProtKB-SubCell"/>
</dbReference>
<comment type="function">
    <text evidence="9">Catalyzes the 2-thiolation of uridine at the wobble position (U34) of tRNA, leading to the formation of s(2)U34.</text>
</comment>
<dbReference type="CDD" id="cd01998">
    <property type="entry name" value="MnmA_TRMU-like"/>
    <property type="match status" value="1"/>
</dbReference>
<evidence type="ECO:0000256" key="4">
    <source>
        <dbReference type="ARBA" id="ARBA00022741"/>
    </source>
</evidence>
<evidence type="ECO:0000256" key="3">
    <source>
        <dbReference type="ARBA" id="ARBA00022694"/>
    </source>
</evidence>
<dbReference type="InterPro" id="IPR046884">
    <property type="entry name" value="MnmA-like_central"/>
</dbReference>
<keyword evidence="9" id="KW-0963">Cytoplasm</keyword>
<dbReference type="EMBL" id="CADCWL010000031">
    <property type="protein sequence ID" value="CAA9549792.1"/>
    <property type="molecule type" value="Genomic_DNA"/>
</dbReference>
<dbReference type="NCBIfam" id="TIGR00420">
    <property type="entry name" value="trmU"/>
    <property type="match status" value="1"/>
</dbReference>
<organism evidence="12">
    <name type="scientific">uncultured Thermomicrobiales bacterium</name>
    <dbReference type="NCBI Taxonomy" id="1645740"/>
    <lineage>
        <taxon>Bacteria</taxon>
        <taxon>Pseudomonadati</taxon>
        <taxon>Thermomicrobiota</taxon>
        <taxon>Thermomicrobia</taxon>
        <taxon>Thermomicrobiales</taxon>
        <taxon>environmental samples</taxon>
    </lineage>
</organism>
<dbReference type="InterPro" id="IPR014729">
    <property type="entry name" value="Rossmann-like_a/b/a_fold"/>
</dbReference>
<dbReference type="GO" id="GO:0000049">
    <property type="term" value="F:tRNA binding"/>
    <property type="evidence" value="ECO:0007669"/>
    <property type="project" value="UniProtKB-KW"/>
</dbReference>
<sequence length="400" mass="42410">MAVTTLPPIPTTEPPPAPDAASFLTEAKIGPRDGARRTAVIAMSGGVDSAVTALVMRERGYRVVGINLRLFSPGDAAHRANPCCGIPAMDDARATCALLGVPFYAVNMETEFGEAVVDRFVEEYAAGRTPNPCLECNRHVKFRHLVQRARLLGADCLATGHYARVVPGDTPAGRPHRLLRAVDPTKDQSYVLHTMTQDQLGFVRFPLGALRKTEVRTLARHFGLPVADKAESQEICFVGKRSYADFVAARRPDVTRAGEVVDGGGRVLGAHRGLVHHTVGQRRGVGIAGPEPLYVLRLEPAANRLVVGPRREAAALSLRAEAVALTDGAWPEEPFPVEAVVRYRGAPTAATVSLGVAGGGEATVSFHGEGPVASPGQAVVFYRGDEVLGGGTIREVATGT</sequence>
<feature type="binding site" evidence="9">
    <location>
        <position position="160"/>
    </location>
    <ligand>
        <name>ATP</name>
        <dbReference type="ChEBI" id="CHEBI:30616"/>
    </ligand>
</feature>
<dbReference type="GO" id="GO:0103016">
    <property type="term" value="F:tRNA-uridine 2-sulfurtransferase activity"/>
    <property type="evidence" value="ECO:0007669"/>
    <property type="project" value="UniProtKB-EC"/>
</dbReference>
<dbReference type="AlphaFoldDB" id="A0A6J4UG03"/>
<name>A0A6J4UG03_9BACT</name>
<comment type="catalytic activity">
    <reaction evidence="8 9">
        <text>S-sulfanyl-L-cysteinyl-[protein] + uridine(34) in tRNA + AH2 + ATP = 2-thiouridine(34) in tRNA + L-cysteinyl-[protein] + A + AMP + diphosphate + H(+)</text>
        <dbReference type="Rhea" id="RHEA:47032"/>
        <dbReference type="Rhea" id="RHEA-COMP:10131"/>
        <dbReference type="Rhea" id="RHEA-COMP:11726"/>
        <dbReference type="Rhea" id="RHEA-COMP:11727"/>
        <dbReference type="Rhea" id="RHEA-COMP:11728"/>
        <dbReference type="ChEBI" id="CHEBI:13193"/>
        <dbReference type="ChEBI" id="CHEBI:15378"/>
        <dbReference type="ChEBI" id="CHEBI:17499"/>
        <dbReference type="ChEBI" id="CHEBI:29950"/>
        <dbReference type="ChEBI" id="CHEBI:30616"/>
        <dbReference type="ChEBI" id="CHEBI:33019"/>
        <dbReference type="ChEBI" id="CHEBI:61963"/>
        <dbReference type="ChEBI" id="CHEBI:65315"/>
        <dbReference type="ChEBI" id="CHEBI:87170"/>
        <dbReference type="ChEBI" id="CHEBI:456215"/>
        <dbReference type="EC" id="2.8.1.13"/>
    </reaction>
</comment>
<feature type="site" description="Interaction with tRNA" evidence="9">
    <location>
        <position position="161"/>
    </location>
</feature>
<dbReference type="NCBIfam" id="NF001138">
    <property type="entry name" value="PRK00143.1"/>
    <property type="match status" value="1"/>
</dbReference>
<evidence type="ECO:0000259" key="10">
    <source>
        <dbReference type="Pfam" id="PF20258"/>
    </source>
</evidence>
<dbReference type="HAMAP" id="MF_00144">
    <property type="entry name" value="tRNA_thiouridyl_MnmA"/>
    <property type="match status" value="1"/>
</dbReference>
<dbReference type="PANTHER" id="PTHR11933:SF5">
    <property type="entry name" value="MITOCHONDRIAL TRNA-SPECIFIC 2-THIOURIDYLASE 1"/>
    <property type="match status" value="1"/>
</dbReference>
<evidence type="ECO:0000313" key="12">
    <source>
        <dbReference type="EMBL" id="CAA9549792.1"/>
    </source>
</evidence>
<dbReference type="Pfam" id="PF20259">
    <property type="entry name" value="tRNA_Me_trans_M"/>
    <property type="match status" value="1"/>
</dbReference>
<keyword evidence="6 9" id="KW-0694">RNA-binding</keyword>
<dbReference type="InterPro" id="IPR046885">
    <property type="entry name" value="MnmA-like_C"/>
</dbReference>
<keyword evidence="3 9" id="KW-0819">tRNA processing</keyword>
<protein>
    <recommendedName>
        <fullName evidence="9">tRNA-specific 2-thiouridylase MnmA</fullName>
        <ecNumber evidence="9">2.8.1.13</ecNumber>
    </recommendedName>
</protein>
<dbReference type="InterPro" id="IPR023382">
    <property type="entry name" value="MnmA-like_central_sf"/>
</dbReference>
<accession>A0A6J4UG03</accession>
<dbReference type="Gene3D" id="2.30.30.280">
    <property type="entry name" value="Adenine nucleotide alpha hydrolases-like domains"/>
    <property type="match status" value="1"/>
</dbReference>
<proteinExistence type="inferred from homology"/>
<feature type="region of interest" description="Interaction with tRNA" evidence="9">
    <location>
        <begin position="186"/>
        <end position="188"/>
    </location>
</feature>
<feature type="domain" description="tRNA-specific 2-thiouridylase MnmA-like central" evidence="11">
    <location>
        <begin position="246"/>
        <end position="308"/>
    </location>
</feature>
<dbReference type="GO" id="GO:0002143">
    <property type="term" value="P:tRNA wobble position uridine thiolation"/>
    <property type="evidence" value="ECO:0007669"/>
    <property type="project" value="TreeGrafter"/>
</dbReference>
<keyword evidence="1 9" id="KW-0820">tRNA-binding</keyword>
<dbReference type="InterPro" id="IPR004506">
    <property type="entry name" value="MnmA-like"/>
</dbReference>
<dbReference type="Pfam" id="PF20258">
    <property type="entry name" value="tRNA_Me_trans_C"/>
    <property type="match status" value="1"/>
</dbReference>
<reference evidence="12" key="1">
    <citation type="submission" date="2020-02" db="EMBL/GenBank/DDBJ databases">
        <authorList>
            <person name="Meier V. D."/>
        </authorList>
    </citation>
    <scope>NUCLEOTIDE SEQUENCE</scope>
    <source>
        <strain evidence="12">AVDCRST_MAG19</strain>
    </source>
</reference>
<evidence type="ECO:0000259" key="11">
    <source>
        <dbReference type="Pfam" id="PF20259"/>
    </source>
</evidence>
<evidence type="ECO:0000256" key="6">
    <source>
        <dbReference type="ARBA" id="ARBA00022884"/>
    </source>
</evidence>
<dbReference type="GO" id="GO:0005524">
    <property type="term" value="F:ATP binding"/>
    <property type="evidence" value="ECO:0007669"/>
    <property type="project" value="UniProtKB-KW"/>
</dbReference>
<dbReference type="Gene3D" id="2.40.30.10">
    <property type="entry name" value="Translation factors"/>
    <property type="match status" value="1"/>
</dbReference>
<evidence type="ECO:0000256" key="2">
    <source>
        <dbReference type="ARBA" id="ARBA00022679"/>
    </source>
</evidence>
<evidence type="ECO:0000256" key="1">
    <source>
        <dbReference type="ARBA" id="ARBA00022555"/>
    </source>
</evidence>
<comment type="similarity">
    <text evidence="9">Belongs to the MnmA/TRMU family.</text>
</comment>
<feature type="binding site" evidence="9">
    <location>
        <position position="68"/>
    </location>
    <ligand>
        <name>ATP</name>
        <dbReference type="ChEBI" id="CHEBI:30616"/>
    </ligand>
</feature>
<evidence type="ECO:0000256" key="7">
    <source>
        <dbReference type="ARBA" id="ARBA00023157"/>
    </source>
</evidence>
<dbReference type="PANTHER" id="PTHR11933">
    <property type="entry name" value="TRNA 5-METHYLAMINOMETHYL-2-THIOURIDYLATE -METHYLTRANSFERASE"/>
    <property type="match status" value="1"/>
</dbReference>
<keyword evidence="4 9" id="KW-0547">Nucleotide-binding</keyword>
<dbReference type="Pfam" id="PF03054">
    <property type="entry name" value="tRNA_Me_trans"/>
    <property type="match status" value="1"/>
</dbReference>
<keyword evidence="2 9" id="KW-0808">Transferase</keyword>
<feature type="binding site" evidence="9">
    <location>
        <begin position="42"/>
        <end position="49"/>
    </location>
    <ligand>
        <name>ATP</name>
        <dbReference type="ChEBI" id="CHEBI:30616"/>
    </ligand>
</feature>
<dbReference type="EC" id="2.8.1.13" evidence="9"/>
<evidence type="ECO:0000256" key="5">
    <source>
        <dbReference type="ARBA" id="ARBA00022840"/>
    </source>
</evidence>
<dbReference type="SUPFAM" id="SSF52402">
    <property type="entry name" value="Adenine nucleotide alpha hydrolases-like"/>
    <property type="match status" value="1"/>
</dbReference>
<keyword evidence="7" id="KW-1015">Disulfide bond</keyword>
<feature type="site" description="Interaction with tRNA" evidence="9">
    <location>
        <position position="377"/>
    </location>
</feature>
<gene>
    <name evidence="9" type="primary">mnmA</name>
    <name evidence="12" type="ORF">AVDCRST_MAG19-709</name>
</gene>
<evidence type="ECO:0000256" key="9">
    <source>
        <dbReference type="HAMAP-Rule" id="MF_00144"/>
    </source>
</evidence>
<dbReference type="FunFam" id="3.40.50.620:FF:000115">
    <property type="entry name" value="tRNA-specific 2-thiouridylase MnmA"/>
    <property type="match status" value="1"/>
</dbReference>
<feature type="domain" description="tRNA-specific 2-thiouridylase MnmA-like C-terminal" evidence="10">
    <location>
        <begin position="319"/>
        <end position="393"/>
    </location>
</feature>